<feature type="binding site" evidence="10">
    <location>
        <position position="167"/>
    </location>
    <ligand>
        <name>2-[(2R,5Z)-2-carboxy-4-methylthiazol-5(2H)-ylidene]ethyl phosphate</name>
        <dbReference type="ChEBI" id="CHEBI:62899"/>
    </ligand>
</feature>
<accession>W4MCV6</accession>
<dbReference type="Pfam" id="PF02581">
    <property type="entry name" value="TMP-TENI"/>
    <property type="match status" value="1"/>
</dbReference>
<comment type="caution">
    <text evidence="14">The sequence shown here is derived from an EMBL/GenBank/DDBJ whole genome shotgun (WGS) entry which is preliminary data.</text>
</comment>
<evidence type="ECO:0000256" key="5">
    <source>
        <dbReference type="ARBA" id="ARBA00022842"/>
    </source>
</evidence>
<keyword evidence="15" id="KW-1185">Reference proteome</keyword>
<keyword evidence="5 10" id="KW-0460">Magnesium</keyword>
<dbReference type="HOGENOM" id="CLU_018272_3_2_7"/>
<protein>
    <recommendedName>
        <fullName evidence="10">Thiamine-phosphate synthase</fullName>
        <shortName evidence="10">TP synthase</shortName>
        <shortName evidence="10">TPS</shortName>
        <ecNumber evidence="10">2.5.1.3</ecNumber>
    </recommendedName>
    <alternativeName>
        <fullName evidence="10">Thiamine-phosphate pyrophosphorylase</fullName>
        <shortName evidence="10">TMP pyrophosphorylase</shortName>
        <shortName evidence="10">TMP-PPase</shortName>
    </alternativeName>
</protein>
<gene>
    <name evidence="10" type="primary">thiE</name>
    <name evidence="14" type="ORF">ETSY2_07765</name>
</gene>
<dbReference type="EC" id="2.5.1.3" evidence="10"/>
<dbReference type="UniPathway" id="UPA00060">
    <property type="reaction ID" value="UER00141"/>
</dbReference>
<evidence type="ECO:0000256" key="1">
    <source>
        <dbReference type="ARBA" id="ARBA00003814"/>
    </source>
</evidence>
<dbReference type="InterPro" id="IPR022998">
    <property type="entry name" value="ThiamineP_synth_TenI"/>
</dbReference>
<dbReference type="GO" id="GO:0004789">
    <property type="term" value="F:thiamine-phosphate diphosphorylase activity"/>
    <property type="evidence" value="ECO:0007669"/>
    <property type="project" value="UniProtKB-UniRule"/>
</dbReference>
<keyword evidence="4 10" id="KW-0479">Metal-binding</keyword>
<dbReference type="PATRIC" id="fig|1429439.4.peg.1331"/>
<reference evidence="14 15" key="1">
    <citation type="journal article" date="2014" name="Nature">
        <title>An environmental bacterial taxon with a large and distinct metabolic repertoire.</title>
        <authorList>
            <person name="Wilson M.C."/>
            <person name="Mori T."/>
            <person name="Ruckert C."/>
            <person name="Uria A.R."/>
            <person name="Helf M.J."/>
            <person name="Takada K."/>
            <person name="Gernert C."/>
            <person name="Steffens U.A."/>
            <person name="Heycke N."/>
            <person name="Schmitt S."/>
            <person name="Rinke C."/>
            <person name="Helfrich E.J."/>
            <person name="Brachmann A.O."/>
            <person name="Gurgui C."/>
            <person name="Wakimoto T."/>
            <person name="Kracht M."/>
            <person name="Crusemann M."/>
            <person name="Hentschel U."/>
            <person name="Abe I."/>
            <person name="Matsunaga S."/>
            <person name="Kalinowski J."/>
            <person name="Takeyama H."/>
            <person name="Piel J."/>
        </authorList>
    </citation>
    <scope>NUCLEOTIDE SEQUENCE [LARGE SCALE GENOMIC DNA]</scope>
    <source>
        <strain evidence="15">TSY2</strain>
    </source>
</reference>
<dbReference type="GO" id="GO:0005737">
    <property type="term" value="C:cytoplasm"/>
    <property type="evidence" value="ECO:0007669"/>
    <property type="project" value="TreeGrafter"/>
</dbReference>
<dbReference type="HAMAP" id="MF_00097">
    <property type="entry name" value="TMP_synthase"/>
    <property type="match status" value="1"/>
</dbReference>
<dbReference type="NCBIfam" id="TIGR00693">
    <property type="entry name" value="thiE"/>
    <property type="match status" value="1"/>
</dbReference>
<feature type="binding site" evidence="10">
    <location>
        <position position="91"/>
    </location>
    <ligand>
        <name>Mg(2+)</name>
        <dbReference type="ChEBI" id="CHEBI:18420"/>
    </ligand>
</feature>
<organism evidence="14 15">
    <name type="scientific">Candidatus Entotheonella gemina</name>
    <dbReference type="NCBI Taxonomy" id="1429439"/>
    <lineage>
        <taxon>Bacteria</taxon>
        <taxon>Pseudomonadati</taxon>
        <taxon>Nitrospinota/Tectimicrobiota group</taxon>
        <taxon>Candidatus Tectimicrobiota</taxon>
        <taxon>Candidatus Entotheonellia</taxon>
        <taxon>Candidatus Entotheonellales</taxon>
        <taxon>Candidatus Entotheonellaceae</taxon>
        <taxon>Candidatus Entotheonella</taxon>
    </lineage>
</organism>
<dbReference type="AlphaFoldDB" id="W4MCV6"/>
<dbReference type="SUPFAM" id="SSF51391">
    <property type="entry name" value="Thiamin phosphate synthase"/>
    <property type="match status" value="1"/>
</dbReference>
<dbReference type="InterPro" id="IPR013785">
    <property type="entry name" value="Aldolase_TIM"/>
</dbReference>
<feature type="binding site" evidence="10">
    <location>
        <begin position="136"/>
        <end position="138"/>
    </location>
    <ligand>
        <name>2-[(2R,5Z)-2-carboxy-4-methylthiazol-5(2H)-ylidene]ethyl phosphate</name>
        <dbReference type="ChEBI" id="CHEBI:62899"/>
    </ligand>
</feature>
<dbReference type="GO" id="GO:0009229">
    <property type="term" value="P:thiamine diphosphate biosynthetic process"/>
    <property type="evidence" value="ECO:0007669"/>
    <property type="project" value="UniProtKB-UniRule"/>
</dbReference>
<evidence type="ECO:0000313" key="14">
    <source>
        <dbReference type="EMBL" id="ETX08030.1"/>
    </source>
</evidence>
<dbReference type="Proteomes" id="UP000019140">
    <property type="component" value="Unassembled WGS sequence"/>
</dbReference>
<comment type="catalytic activity">
    <reaction evidence="9 10 11">
        <text>2-[(2R,5Z)-2-carboxy-4-methylthiazol-5(2H)-ylidene]ethyl phosphate + 4-amino-2-methyl-5-(diphosphooxymethyl)pyrimidine + 2 H(+) = thiamine phosphate + CO2 + diphosphate</text>
        <dbReference type="Rhea" id="RHEA:47844"/>
        <dbReference type="ChEBI" id="CHEBI:15378"/>
        <dbReference type="ChEBI" id="CHEBI:16526"/>
        <dbReference type="ChEBI" id="CHEBI:33019"/>
        <dbReference type="ChEBI" id="CHEBI:37575"/>
        <dbReference type="ChEBI" id="CHEBI:57841"/>
        <dbReference type="ChEBI" id="CHEBI:62899"/>
        <dbReference type="EC" id="2.5.1.3"/>
    </reaction>
</comment>
<evidence type="ECO:0000256" key="12">
    <source>
        <dbReference type="RuleBase" id="RU004253"/>
    </source>
</evidence>
<sequence length="217" mass="22966">MTAFPESSLYLITDRDLSRGRSTPDVVKAALAGGVDVVQLRDKMVETARMVEDGLRVRELTVRAGVPLIVNDRVDVALAIEAEGAHVGQTDIPAAMARALLAAPKILGVSTSEAGMARRAHQDRADYIGFGPLYHTSTKQTVASPRGLRMLPEVLAAVPIPVVVLGGISPDNIEDVVAAGADHVAVCSCIVAADDVQRAAATLKERMEKARAKRRAV</sequence>
<dbReference type="Gene3D" id="3.20.20.70">
    <property type="entry name" value="Aldolase class I"/>
    <property type="match status" value="1"/>
</dbReference>
<feature type="binding site" evidence="10">
    <location>
        <position position="110"/>
    </location>
    <ligand>
        <name>4-amino-2-methyl-5-(diphosphooxymethyl)pyrimidine</name>
        <dbReference type="ChEBI" id="CHEBI:57841"/>
    </ligand>
</feature>
<feature type="binding site" evidence="10">
    <location>
        <begin position="39"/>
        <end position="43"/>
    </location>
    <ligand>
        <name>4-amino-2-methyl-5-(diphosphooxymethyl)pyrimidine</name>
        <dbReference type="ChEBI" id="CHEBI:57841"/>
    </ligand>
</feature>
<comment type="pathway">
    <text evidence="2 10 12">Cofactor biosynthesis; thiamine diphosphate biosynthesis; thiamine phosphate from 4-amino-2-methyl-5-diphosphomethylpyrimidine and 4-methyl-5-(2-phosphoethyl)-thiazole: step 1/1.</text>
</comment>
<evidence type="ECO:0000259" key="13">
    <source>
        <dbReference type="Pfam" id="PF02581"/>
    </source>
</evidence>
<evidence type="ECO:0000256" key="7">
    <source>
        <dbReference type="ARBA" id="ARBA00047334"/>
    </source>
</evidence>
<dbReference type="EMBL" id="AZHX01000316">
    <property type="protein sequence ID" value="ETX08030.1"/>
    <property type="molecule type" value="Genomic_DNA"/>
</dbReference>
<comment type="similarity">
    <text evidence="10 11">Belongs to the thiamine-phosphate synthase family.</text>
</comment>
<evidence type="ECO:0000256" key="8">
    <source>
        <dbReference type="ARBA" id="ARBA00047851"/>
    </source>
</evidence>
<comment type="caution">
    <text evidence="10">Lacks conserved residue(s) required for the propagation of feature annotation.</text>
</comment>
<comment type="function">
    <text evidence="1 10">Condenses 4-methyl-5-(beta-hydroxyethyl)thiazole monophosphate (THZ-P) and 2-methyl-4-amino-5-hydroxymethyl pyrimidine pyrophosphate (HMP-PP) to form thiamine monophosphate (TMP).</text>
</comment>
<evidence type="ECO:0000256" key="11">
    <source>
        <dbReference type="RuleBase" id="RU003826"/>
    </source>
</evidence>
<dbReference type="GO" id="GO:0000287">
    <property type="term" value="F:magnesium ion binding"/>
    <property type="evidence" value="ECO:0007669"/>
    <property type="project" value="UniProtKB-UniRule"/>
</dbReference>
<dbReference type="GO" id="GO:0009228">
    <property type="term" value="P:thiamine biosynthetic process"/>
    <property type="evidence" value="ECO:0007669"/>
    <property type="project" value="UniProtKB-KW"/>
</dbReference>
<proteinExistence type="inferred from homology"/>
<feature type="binding site" evidence="10">
    <location>
        <position position="71"/>
    </location>
    <ligand>
        <name>4-amino-2-methyl-5-(diphosphooxymethyl)pyrimidine</name>
        <dbReference type="ChEBI" id="CHEBI:57841"/>
    </ligand>
</feature>
<dbReference type="PANTHER" id="PTHR20857">
    <property type="entry name" value="THIAMINE-PHOSPHATE PYROPHOSPHORYLASE"/>
    <property type="match status" value="1"/>
</dbReference>
<feature type="domain" description="Thiamine phosphate synthase/TenI" evidence="13">
    <location>
        <begin position="9"/>
        <end position="190"/>
    </location>
</feature>
<evidence type="ECO:0000256" key="6">
    <source>
        <dbReference type="ARBA" id="ARBA00022977"/>
    </source>
</evidence>
<dbReference type="InterPro" id="IPR034291">
    <property type="entry name" value="TMP_synthase"/>
</dbReference>
<keyword evidence="3 10" id="KW-0808">Transferase</keyword>
<dbReference type="CDD" id="cd00564">
    <property type="entry name" value="TMP_TenI"/>
    <property type="match status" value="1"/>
</dbReference>
<evidence type="ECO:0000256" key="3">
    <source>
        <dbReference type="ARBA" id="ARBA00022679"/>
    </source>
</evidence>
<evidence type="ECO:0000256" key="2">
    <source>
        <dbReference type="ARBA" id="ARBA00005165"/>
    </source>
</evidence>
<dbReference type="InterPro" id="IPR036206">
    <property type="entry name" value="ThiamineP_synth_sf"/>
</dbReference>
<evidence type="ECO:0000313" key="15">
    <source>
        <dbReference type="Proteomes" id="UP000019140"/>
    </source>
</evidence>
<evidence type="ECO:0000256" key="9">
    <source>
        <dbReference type="ARBA" id="ARBA00047883"/>
    </source>
</evidence>
<feature type="binding site" evidence="10">
    <location>
        <position position="72"/>
    </location>
    <ligand>
        <name>Mg(2+)</name>
        <dbReference type="ChEBI" id="CHEBI:18420"/>
    </ligand>
</feature>
<comment type="cofactor">
    <cofactor evidence="10">
        <name>Mg(2+)</name>
        <dbReference type="ChEBI" id="CHEBI:18420"/>
    </cofactor>
    <text evidence="10">Binds 1 Mg(2+) ion per subunit.</text>
</comment>
<feature type="binding site" evidence="10">
    <location>
        <position position="139"/>
    </location>
    <ligand>
        <name>4-amino-2-methyl-5-(diphosphooxymethyl)pyrimidine</name>
        <dbReference type="ChEBI" id="CHEBI:57841"/>
    </ligand>
</feature>
<dbReference type="PANTHER" id="PTHR20857:SF15">
    <property type="entry name" value="THIAMINE-PHOSPHATE SYNTHASE"/>
    <property type="match status" value="1"/>
</dbReference>
<comment type="catalytic activity">
    <reaction evidence="7 10 11">
        <text>4-methyl-5-(2-phosphooxyethyl)-thiazole + 4-amino-2-methyl-5-(diphosphooxymethyl)pyrimidine + H(+) = thiamine phosphate + diphosphate</text>
        <dbReference type="Rhea" id="RHEA:22328"/>
        <dbReference type="ChEBI" id="CHEBI:15378"/>
        <dbReference type="ChEBI" id="CHEBI:33019"/>
        <dbReference type="ChEBI" id="CHEBI:37575"/>
        <dbReference type="ChEBI" id="CHEBI:57841"/>
        <dbReference type="ChEBI" id="CHEBI:58296"/>
        <dbReference type="EC" id="2.5.1.3"/>
    </reaction>
</comment>
<dbReference type="FunFam" id="3.20.20.70:FF:000096">
    <property type="entry name" value="Thiamine-phosphate synthase"/>
    <property type="match status" value="1"/>
</dbReference>
<evidence type="ECO:0000256" key="4">
    <source>
        <dbReference type="ARBA" id="ARBA00022723"/>
    </source>
</evidence>
<name>W4MCV6_9BACT</name>
<keyword evidence="6 10" id="KW-0784">Thiamine biosynthesis</keyword>
<comment type="catalytic activity">
    <reaction evidence="8 10 11">
        <text>2-(2-carboxy-4-methylthiazol-5-yl)ethyl phosphate + 4-amino-2-methyl-5-(diphosphooxymethyl)pyrimidine + 2 H(+) = thiamine phosphate + CO2 + diphosphate</text>
        <dbReference type="Rhea" id="RHEA:47848"/>
        <dbReference type="ChEBI" id="CHEBI:15378"/>
        <dbReference type="ChEBI" id="CHEBI:16526"/>
        <dbReference type="ChEBI" id="CHEBI:33019"/>
        <dbReference type="ChEBI" id="CHEBI:37575"/>
        <dbReference type="ChEBI" id="CHEBI:57841"/>
        <dbReference type="ChEBI" id="CHEBI:62890"/>
        <dbReference type="EC" id="2.5.1.3"/>
    </reaction>
</comment>
<evidence type="ECO:0000256" key="10">
    <source>
        <dbReference type="HAMAP-Rule" id="MF_00097"/>
    </source>
</evidence>